<dbReference type="Proteomes" id="UP000053676">
    <property type="component" value="Unassembled WGS sequence"/>
</dbReference>
<accession>W2TXE5</accession>
<organism evidence="1 2">
    <name type="scientific">Necator americanus</name>
    <name type="common">Human hookworm</name>
    <dbReference type="NCBI Taxonomy" id="51031"/>
    <lineage>
        <taxon>Eukaryota</taxon>
        <taxon>Metazoa</taxon>
        <taxon>Ecdysozoa</taxon>
        <taxon>Nematoda</taxon>
        <taxon>Chromadorea</taxon>
        <taxon>Rhabditida</taxon>
        <taxon>Rhabditina</taxon>
        <taxon>Rhabditomorpha</taxon>
        <taxon>Strongyloidea</taxon>
        <taxon>Ancylostomatidae</taxon>
        <taxon>Bunostominae</taxon>
        <taxon>Necator</taxon>
    </lineage>
</organism>
<gene>
    <name evidence="1" type="ORF">NECAME_05917</name>
</gene>
<protein>
    <submittedName>
        <fullName evidence="1">Uncharacterized protein</fullName>
    </submittedName>
</protein>
<sequence length="63" mass="6897">MVAFDVGPSASPIRLQRRLWNVKEENKPCAEKYMVPPAHGDLTVSLGPYSSDLLVDGINAIDN</sequence>
<name>W2TXE5_NECAM</name>
<dbReference type="KEGG" id="nai:NECAME_05917"/>
<reference evidence="2" key="1">
    <citation type="journal article" date="2014" name="Nat. Genet.">
        <title>Genome of the human hookworm Necator americanus.</title>
        <authorList>
            <person name="Tang Y.T."/>
            <person name="Gao X."/>
            <person name="Rosa B.A."/>
            <person name="Abubucker S."/>
            <person name="Hallsworth-Pepin K."/>
            <person name="Martin J."/>
            <person name="Tyagi R."/>
            <person name="Heizer E."/>
            <person name="Zhang X."/>
            <person name="Bhonagiri-Palsikar V."/>
            <person name="Minx P."/>
            <person name="Warren W.C."/>
            <person name="Wang Q."/>
            <person name="Zhan B."/>
            <person name="Hotez P.J."/>
            <person name="Sternberg P.W."/>
            <person name="Dougall A."/>
            <person name="Gaze S.T."/>
            <person name="Mulvenna J."/>
            <person name="Sotillo J."/>
            <person name="Ranganathan S."/>
            <person name="Rabelo E.M."/>
            <person name="Wilson R.K."/>
            <person name="Felgner P.L."/>
            <person name="Bethony J."/>
            <person name="Hawdon J.M."/>
            <person name="Gasser R.B."/>
            <person name="Loukas A."/>
            <person name="Mitreva M."/>
        </authorList>
    </citation>
    <scope>NUCLEOTIDE SEQUENCE [LARGE SCALE GENOMIC DNA]</scope>
</reference>
<proteinExistence type="predicted"/>
<evidence type="ECO:0000313" key="1">
    <source>
        <dbReference type="EMBL" id="ETN86513.1"/>
    </source>
</evidence>
<keyword evidence="2" id="KW-1185">Reference proteome</keyword>
<dbReference type="AlphaFoldDB" id="W2TXE5"/>
<evidence type="ECO:0000313" key="2">
    <source>
        <dbReference type="Proteomes" id="UP000053676"/>
    </source>
</evidence>
<dbReference type="EMBL" id="KI657535">
    <property type="protein sequence ID" value="ETN86513.1"/>
    <property type="molecule type" value="Genomic_DNA"/>
</dbReference>